<feature type="domain" description="Calponin-homology (CH)" evidence="2">
    <location>
        <begin position="12"/>
        <end position="120"/>
    </location>
</feature>
<dbReference type="AlphaFoldDB" id="A0AAU9JS09"/>
<evidence type="ECO:0000313" key="3">
    <source>
        <dbReference type="EMBL" id="CAG9327322.1"/>
    </source>
</evidence>
<evidence type="ECO:0000313" key="4">
    <source>
        <dbReference type="Proteomes" id="UP001162131"/>
    </source>
</evidence>
<organism evidence="3 4">
    <name type="scientific">Blepharisma stoltei</name>
    <dbReference type="NCBI Taxonomy" id="1481888"/>
    <lineage>
        <taxon>Eukaryota</taxon>
        <taxon>Sar</taxon>
        <taxon>Alveolata</taxon>
        <taxon>Ciliophora</taxon>
        <taxon>Postciliodesmatophora</taxon>
        <taxon>Heterotrichea</taxon>
        <taxon>Heterotrichida</taxon>
        <taxon>Blepharismidae</taxon>
        <taxon>Blepharisma</taxon>
    </lineage>
</organism>
<dbReference type="EMBL" id="CAJZBQ010000043">
    <property type="protein sequence ID" value="CAG9327322.1"/>
    <property type="molecule type" value="Genomic_DNA"/>
</dbReference>
<name>A0AAU9JS09_9CILI</name>
<dbReference type="FunFam" id="1.10.418.10:FF:000059">
    <property type="entry name" value="RIKEN cDNA 6430531B16 gene"/>
    <property type="match status" value="1"/>
</dbReference>
<dbReference type="GO" id="GO:0008017">
    <property type="term" value="F:microtubule binding"/>
    <property type="evidence" value="ECO:0007669"/>
    <property type="project" value="TreeGrafter"/>
</dbReference>
<dbReference type="PANTHER" id="PTHR12509:SF9">
    <property type="entry name" value="SPERM FLAGELLAR PROTEIN 1 ISOFORM X1"/>
    <property type="match status" value="1"/>
</dbReference>
<dbReference type="InterPro" id="IPR010441">
    <property type="entry name" value="CH_2"/>
</dbReference>
<dbReference type="PROSITE" id="PS50021">
    <property type="entry name" value="CH"/>
    <property type="match status" value="1"/>
</dbReference>
<dbReference type="InterPro" id="IPR001715">
    <property type="entry name" value="CH_dom"/>
</dbReference>
<dbReference type="Gene3D" id="1.10.418.10">
    <property type="entry name" value="Calponin-like domain"/>
    <property type="match status" value="1"/>
</dbReference>
<dbReference type="SUPFAM" id="SSF47576">
    <property type="entry name" value="Calponin-homology domain, CH-domain"/>
    <property type="match status" value="1"/>
</dbReference>
<dbReference type="Proteomes" id="UP001162131">
    <property type="component" value="Unassembled WGS sequence"/>
</dbReference>
<keyword evidence="4" id="KW-1185">Reference proteome</keyword>
<protein>
    <recommendedName>
        <fullName evidence="2">Calponin-homology (CH) domain-containing protein</fullName>
    </recommendedName>
</protein>
<dbReference type="GO" id="GO:0051493">
    <property type="term" value="P:regulation of cytoskeleton organization"/>
    <property type="evidence" value="ECO:0007669"/>
    <property type="project" value="TreeGrafter"/>
</dbReference>
<evidence type="ECO:0000256" key="1">
    <source>
        <dbReference type="SAM" id="MobiDB-lite"/>
    </source>
</evidence>
<feature type="compositionally biased region" description="Polar residues" evidence="1">
    <location>
        <begin position="144"/>
        <end position="160"/>
    </location>
</feature>
<dbReference type="Pfam" id="PF06294">
    <property type="entry name" value="CH_2"/>
    <property type="match status" value="1"/>
</dbReference>
<dbReference type="InterPro" id="IPR052111">
    <property type="entry name" value="Spermatogenesis_Ciliary_MAP"/>
</dbReference>
<accession>A0AAU9JS09</accession>
<dbReference type="PANTHER" id="PTHR12509">
    <property type="entry name" value="SPERMATOGENESIS-ASSOCIATED 4-RELATED"/>
    <property type="match status" value="1"/>
</dbReference>
<sequence>MARVIEAPAIDEEEIQRIYEWVDDIPLSRPKRNITRDFADGVMMAETIKHFFPKLVEIHNYPQAHSVQQKVANWNTLNTKVFRKMGFQIARSDIDSIVNCAPEVIERVLRLIQEKINEYKDRKPEQDESPPQGARLQGLAKPKGQSQSPTEVKAQPSNSAVREKEQVINELKETIEIMENKIAKLEQLVKLKDSKIQILTSKLQAAGLS</sequence>
<dbReference type="InterPro" id="IPR036872">
    <property type="entry name" value="CH_dom_sf"/>
</dbReference>
<dbReference type="GO" id="GO:0005930">
    <property type="term" value="C:axoneme"/>
    <property type="evidence" value="ECO:0007669"/>
    <property type="project" value="TreeGrafter"/>
</dbReference>
<proteinExistence type="predicted"/>
<feature type="region of interest" description="Disordered" evidence="1">
    <location>
        <begin position="120"/>
        <end position="165"/>
    </location>
</feature>
<evidence type="ECO:0000259" key="2">
    <source>
        <dbReference type="PROSITE" id="PS50021"/>
    </source>
</evidence>
<comment type="caution">
    <text evidence="3">The sequence shown here is derived from an EMBL/GenBank/DDBJ whole genome shotgun (WGS) entry which is preliminary data.</text>
</comment>
<gene>
    <name evidence="3" type="ORF">BSTOLATCC_MIC43361</name>
</gene>
<reference evidence="3" key="1">
    <citation type="submission" date="2021-09" db="EMBL/GenBank/DDBJ databases">
        <authorList>
            <consortium name="AG Swart"/>
            <person name="Singh M."/>
            <person name="Singh A."/>
            <person name="Seah K."/>
            <person name="Emmerich C."/>
        </authorList>
    </citation>
    <scope>NUCLEOTIDE SEQUENCE</scope>
    <source>
        <strain evidence="3">ATCC30299</strain>
    </source>
</reference>